<reference evidence="2 3" key="1">
    <citation type="submission" date="2020-08" db="EMBL/GenBank/DDBJ databases">
        <title>Oceanospirillum sp. nov. isolated from marine sediment.</title>
        <authorList>
            <person name="Ji X."/>
        </authorList>
    </citation>
    <scope>NUCLEOTIDE SEQUENCE [LARGE SCALE GENOMIC DNA]</scope>
    <source>
        <strain evidence="2 3">D5</strain>
    </source>
</reference>
<dbReference type="Proteomes" id="UP000565262">
    <property type="component" value="Unassembled WGS sequence"/>
</dbReference>
<proteinExistence type="predicted"/>
<evidence type="ECO:0000313" key="2">
    <source>
        <dbReference type="EMBL" id="MBB1487744.1"/>
    </source>
</evidence>
<keyword evidence="1" id="KW-0175">Coiled coil</keyword>
<gene>
    <name evidence="2" type="ORF">H4O21_14125</name>
</gene>
<protein>
    <submittedName>
        <fullName evidence="2">Uncharacterized protein</fullName>
    </submittedName>
</protein>
<sequence>MSDNQTISPELELQIRQMIDTGIADLKAELVAYIDEKYVGIPDDEEEATEPLTLNMVMLQITAIFEKFSHYDEIYRTFGIEADTFQDECNENIDGMRFRLEHFEGQLRDFQNRLLIEESGGDSAIMVNRELKSQFEQLAKEVQETINQFDQYFQSELEHLAELPAEMATLKEQLDKRQTKAEALISSQENKQLILGKLRQAVDQLNEQLPKVVAKQIEKKMG</sequence>
<dbReference type="RefSeq" id="WP_182809521.1">
    <property type="nucleotide sequence ID" value="NZ_JACJFM010000018.1"/>
</dbReference>
<dbReference type="EMBL" id="JACJFM010000018">
    <property type="protein sequence ID" value="MBB1487744.1"/>
    <property type="molecule type" value="Genomic_DNA"/>
</dbReference>
<feature type="coiled-coil region" evidence="1">
    <location>
        <begin position="128"/>
        <end position="191"/>
    </location>
</feature>
<dbReference type="AlphaFoldDB" id="A0A839ISV3"/>
<keyword evidence="3" id="KW-1185">Reference proteome</keyword>
<evidence type="ECO:0000313" key="3">
    <source>
        <dbReference type="Proteomes" id="UP000565262"/>
    </source>
</evidence>
<evidence type="ECO:0000256" key="1">
    <source>
        <dbReference type="SAM" id="Coils"/>
    </source>
</evidence>
<dbReference type="SUPFAM" id="SSF58113">
    <property type="entry name" value="Apolipoprotein A-I"/>
    <property type="match status" value="1"/>
</dbReference>
<accession>A0A839ISV3</accession>
<name>A0A839ISV3_9GAMM</name>
<comment type="caution">
    <text evidence="2">The sequence shown here is derived from an EMBL/GenBank/DDBJ whole genome shotgun (WGS) entry which is preliminary data.</text>
</comment>
<organism evidence="2 3">
    <name type="scientific">Oceanospirillum sediminis</name>
    <dbReference type="NCBI Taxonomy" id="2760088"/>
    <lineage>
        <taxon>Bacteria</taxon>
        <taxon>Pseudomonadati</taxon>
        <taxon>Pseudomonadota</taxon>
        <taxon>Gammaproteobacteria</taxon>
        <taxon>Oceanospirillales</taxon>
        <taxon>Oceanospirillaceae</taxon>
        <taxon>Oceanospirillum</taxon>
    </lineage>
</organism>